<feature type="transmembrane region" description="Helical" evidence="11">
    <location>
        <begin position="373"/>
        <end position="392"/>
    </location>
</feature>
<evidence type="ECO:0000256" key="6">
    <source>
        <dbReference type="ARBA" id="ARBA00022692"/>
    </source>
</evidence>
<feature type="transmembrane region" description="Helical" evidence="11">
    <location>
        <begin position="16"/>
        <end position="34"/>
    </location>
</feature>
<accession>A0AAD8Y8T7</accession>
<comment type="catalytic activity">
    <reaction evidence="10">
        <text>an alpha-D-Man-(1-&gt;2)-alpha-D-Man-(1-&gt;2)-alpha-D-Man-(1-&gt;3)-[alpha-D-Man-(1-&gt;6)]-beta-D-Man-(1-&gt;4)-beta-D-GlcNAc-(1-&gt;4)-alpha-D-GlcNAc-diphospho-di-trans,poly-cis-dolichol + a di-trans,poly-cis-dolichyl beta-D-mannosyl phosphate = an alpha-D-Man-(1-&gt;2)-alpha-D-Man-(1-&gt;2)-alpha-D-Man-(1-&gt;3)-[alpha-D-Man-(1-&gt;3)-alpha-D-Man-(1-&gt;6)]-beta-D-Man-(1-&gt;4)-beta-D-GlcNAc-(1-&gt;4)-alpha-D-GlcNAc-diphospho-di-trans,poly-cis-dolichol + a di-trans,poly-cis-dolichyl phosphate + H(+)</text>
        <dbReference type="Rhea" id="RHEA:29527"/>
        <dbReference type="Rhea" id="RHEA-COMP:19498"/>
        <dbReference type="Rhea" id="RHEA-COMP:19501"/>
        <dbReference type="Rhea" id="RHEA-COMP:19516"/>
        <dbReference type="Rhea" id="RHEA-COMP:19517"/>
        <dbReference type="ChEBI" id="CHEBI:15378"/>
        <dbReference type="ChEBI" id="CHEBI:57683"/>
        <dbReference type="ChEBI" id="CHEBI:58211"/>
        <dbReference type="ChEBI" id="CHEBI:132515"/>
        <dbReference type="ChEBI" id="CHEBI:132516"/>
        <dbReference type="EC" id="2.4.1.258"/>
    </reaction>
    <physiologicalReaction direction="left-to-right" evidence="10">
        <dbReference type="Rhea" id="RHEA:29528"/>
    </physiologicalReaction>
</comment>
<dbReference type="AlphaFoldDB" id="A0AAD8Y8T7"/>
<sequence>MWTKLYHNLAKPRYDHVWIVLLLIAEALLSTLIVKRVPYTEIDWVAYMQEVTTYQNGERDYINIRGDTGPLVYPAGFLYLYGFFKDIATRSIDTTDPTGLGGSTSPEAVRIIQWVFVVLYVINSAVVLMLYNAVLQRMRQQQNAQSSTATMVWCWRIAMGITCLSKRVHSIFVLRLFNDAPAMILLHISMYLFACCDSWALGCVVFSLAVSIKMNVLLFAPGLLLLLLQKNQSLIGTIRHLSICASIQLLLGWPFLTTYPISYIKKAFEFDRVFFYKWTVNWKFLPEEIFTSKPWALILLACHLGVLGMLTNKWWQSSISQLGDANARKPMRWTKCNKDKIRLSPEYVIYTMFASNYVGIVFARTLHYQFYCWYFYSLPMLLWLTSFGPSSSGDKFSKVVLPLVANVLAVAGVEYAFNVFPATELSSAALQMSHAYLLLKVVSSQVPSIRIDKEKMT</sequence>
<feature type="transmembrane region" description="Helical" evidence="11">
    <location>
        <begin position="347"/>
        <end position="367"/>
    </location>
</feature>
<dbReference type="GO" id="GO:0005789">
    <property type="term" value="C:endoplasmic reticulum membrane"/>
    <property type="evidence" value="ECO:0007669"/>
    <property type="project" value="UniProtKB-SubCell"/>
</dbReference>
<proteinExistence type="predicted"/>
<name>A0AAD8Y8T7_9STRA</name>
<feature type="transmembrane region" description="Helical" evidence="11">
    <location>
        <begin position="399"/>
        <end position="417"/>
    </location>
</feature>
<dbReference type="InterPro" id="IPR007873">
    <property type="entry name" value="Glycosyltransferase_ALG3"/>
</dbReference>
<keyword evidence="9 11" id="KW-0472">Membrane</keyword>
<keyword evidence="7" id="KW-0256">Endoplasmic reticulum</keyword>
<feature type="transmembrane region" description="Helical" evidence="11">
    <location>
        <begin position="199"/>
        <end position="228"/>
    </location>
</feature>
<evidence type="ECO:0000256" key="2">
    <source>
        <dbReference type="ARBA" id="ARBA00004922"/>
    </source>
</evidence>
<evidence type="ECO:0000256" key="10">
    <source>
        <dbReference type="ARBA" id="ARBA00049506"/>
    </source>
</evidence>
<evidence type="ECO:0000256" key="11">
    <source>
        <dbReference type="SAM" id="Phobius"/>
    </source>
</evidence>
<keyword evidence="4 12" id="KW-0328">Glycosyltransferase</keyword>
<comment type="caution">
    <text evidence="12">The sequence shown here is derived from an EMBL/GenBank/DDBJ whole genome shotgun (WGS) entry which is preliminary data.</text>
</comment>
<dbReference type="PANTHER" id="PTHR12646:SF0">
    <property type="entry name" value="DOL-P-MAN:MAN(5)GLCNAC(2)-PP-DOL ALPHA-1,3-MANNOSYLTRANSFERASE"/>
    <property type="match status" value="1"/>
</dbReference>
<feature type="transmembrane region" description="Helical" evidence="11">
    <location>
        <begin position="111"/>
        <end position="131"/>
    </location>
</feature>
<reference evidence="12" key="1">
    <citation type="submission" date="2023-06" db="EMBL/GenBank/DDBJ databases">
        <title>Survivors Of The Sea: Transcriptome response of Skeletonema marinoi to long-term dormancy.</title>
        <authorList>
            <person name="Pinder M.I.M."/>
            <person name="Kourtchenko O."/>
            <person name="Robertson E.K."/>
            <person name="Larsson T."/>
            <person name="Maumus F."/>
            <person name="Osuna-Cruz C.M."/>
            <person name="Vancaester E."/>
            <person name="Stenow R."/>
            <person name="Vandepoele K."/>
            <person name="Ploug H."/>
            <person name="Bruchert V."/>
            <person name="Godhe A."/>
            <person name="Topel M."/>
        </authorList>
    </citation>
    <scope>NUCLEOTIDE SEQUENCE</scope>
    <source>
        <strain evidence="12">R05AC</strain>
    </source>
</reference>
<dbReference type="EMBL" id="JATAAI010000012">
    <property type="protein sequence ID" value="KAK1741632.1"/>
    <property type="molecule type" value="Genomic_DNA"/>
</dbReference>
<dbReference type="EC" id="2.4.1.258" evidence="3"/>
<evidence type="ECO:0000256" key="1">
    <source>
        <dbReference type="ARBA" id="ARBA00004477"/>
    </source>
</evidence>
<comment type="subcellular location">
    <subcellularLocation>
        <location evidence="1">Endoplasmic reticulum membrane</location>
        <topology evidence="1">Multi-pass membrane protein</topology>
    </subcellularLocation>
</comment>
<organism evidence="12 13">
    <name type="scientific">Skeletonema marinoi</name>
    <dbReference type="NCBI Taxonomy" id="267567"/>
    <lineage>
        <taxon>Eukaryota</taxon>
        <taxon>Sar</taxon>
        <taxon>Stramenopiles</taxon>
        <taxon>Ochrophyta</taxon>
        <taxon>Bacillariophyta</taxon>
        <taxon>Coscinodiscophyceae</taxon>
        <taxon>Thalassiosirophycidae</taxon>
        <taxon>Thalassiosirales</taxon>
        <taxon>Skeletonemataceae</taxon>
        <taxon>Skeletonema</taxon>
        <taxon>Skeletonema marinoi-dohrnii complex</taxon>
    </lineage>
</organism>
<gene>
    <name evidence="12" type="ORF">QTG54_007205</name>
</gene>
<evidence type="ECO:0000256" key="7">
    <source>
        <dbReference type="ARBA" id="ARBA00022824"/>
    </source>
</evidence>
<feature type="transmembrane region" description="Helical" evidence="11">
    <location>
        <begin position="172"/>
        <end position="193"/>
    </location>
</feature>
<dbReference type="PANTHER" id="PTHR12646">
    <property type="entry name" value="NOT56 - RELATED"/>
    <property type="match status" value="1"/>
</dbReference>
<keyword evidence="13" id="KW-1185">Reference proteome</keyword>
<evidence type="ECO:0000313" key="13">
    <source>
        <dbReference type="Proteomes" id="UP001224775"/>
    </source>
</evidence>
<keyword evidence="6 11" id="KW-0812">Transmembrane</keyword>
<evidence type="ECO:0000256" key="5">
    <source>
        <dbReference type="ARBA" id="ARBA00022679"/>
    </source>
</evidence>
<comment type="pathway">
    <text evidence="2">Protein modification; protein glycosylation.</text>
</comment>
<evidence type="ECO:0000256" key="4">
    <source>
        <dbReference type="ARBA" id="ARBA00022676"/>
    </source>
</evidence>
<protein>
    <recommendedName>
        <fullName evidence="3">dolichyl-P-Man:Man5GlcNAc2-PP-dolichol alpha-1,3-mannosyltransferase</fullName>
        <ecNumber evidence="3">2.4.1.258</ecNumber>
    </recommendedName>
</protein>
<evidence type="ECO:0000256" key="9">
    <source>
        <dbReference type="ARBA" id="ARBA00023136"/>
    </source>
</evidence>
<dbReference type="Pfam" id="PF05208">
    <property type="entry name" value="ALG3"/>
    <property type="match status" value="1"/>
</dbReference>
<keyword evidence="8 11" id="KW-1133">Transmembrane helix</keyword>
<evidence type="ECO:0000256" key="3">
    <source>
        <dbReference type="ARBA" id="ARBA00011964"/>
    </source>
</evidence>
<dbReference type="Proteomes" id="UP001224775">
    <property type="component" value="Unassembled WGS sequence"/>
</dbReference>
<evidence type="ECO:0000256" key="8">
    <source>
        <dbReference type="ARBA" id="ARBA00022989"/>
    </source>
</evidence>
<feature type="transmembrane region" description="Helical" evidence="11">
    <location>
        <begin position="240"/>
        <end position="261"/>
    </location>
</feature>
<keyword evidence="5 12" id="KW-0808">Transferase</keyword>
<dbReference type="GO" id="GO:0052925">
    <property type="term" value="F:dol-P-Man:Man(5)GlcNAc(2)-PP-Dol alpha-1,3-mannosyltransferase activity"/>
    <property type="evidence" value="ECO:0007669"/>
    <property type="project" value="UniProtKB-EC"/>
</dbReference>
<evidence type="ECO:0000313" key="12">
    <source>
        <dbReference type="EMBL" id="KAK1741632.1"/>
    </source>
</evidence>